<protein>
    <submittedName>
        <fullName evidence="2">Uncharacterized protein</fullName>
    </submittedName>
</protein>
<dbReference type="Proteomes" id="UP000288805">
    <property type="component" value="Unassembled WGS sequence"/>
</dbReference>
<dbReference type="EMBL" id="QGNW01002503">
    <property type="protein sequence ID" value="RVW19072.1"/>
    <property type="molecule type" value="Genomic_DNA"/>
</dbReference>
<evidence type="ECO:0000313" key="3">
    <source>
        <dbReference type="Proteomes" id="UP000288805"/>
    </source>
</evidence>
<proteinExistence type="predicted"/>
<feature type="region of interest" description="Disordered" evidence="1">
    <location>
        <begin position="85"/>
        <end position="107"/>
    </location>
</feature>
<sequence>MVRILSRATSGDSFLLPSSAEAMSHPGCAIQDIQGLLFRATSPDYGRSPPLCGKHMGYPTEPHLERCRHCREHFTLDKWTQLASYSTPVAAPPRPTSPVPPQVEQPQ</sequence>
<accession>A0A438C748</accession>
<organism evidence="2 3">
    <name type="scientific">Vitis vinifera</name>
    <name type="common">Grape</name>
    <dbReference type="NCBI Taxonomy" id="29760"/>
    <lineage>
        <taxon>Eukaryota</taxon>
        <taxon>Viridiplantae</taxon>
        <taxon>Streptophyta</taxon>
        <taxon>Embryophyta</taxon>
        <taxon>Tracheophyta</taxon>
        <taxon>Spermatophyta</taxon>
        <taxon>Magnoliopsida</taxon>
        <taxon>eudicotyledons</taxon>
        <taxon>Gunneridae</taxon>
        <taxon>Pentapetalae</taxon>
        <taxon>rosids</taxon>
        <taxon>Vitales</taxon>
        <taxon>Vitaceae</taxon>
        <taxon>Viteae</taxon>
        <taxon>Vitis</taxon>
    </lineage>
</organism>
<gene>
    <name evidence="2" type="ORF">CK203_087625</name>
</gene>
<feature type="compositionally biased region" description="Pro residues" evidence="1">
    <location>
        <begin position="90"/>
        <end position="107"/>
    </location>
</feature>
<comment type="caution">
    <text evidence="2">The sequence shown here is derived from an EMBL/GenBank/DDBJ whole genome shotgun (WGS) entry which is preliminary data.</text>
</comment>
<evidence type="ECO:0000313" key="2">
    <source>
        <dbReference type="EMBL" id="RVW19072.1"/>
    </source>
</evidence>
<evidence type="ECO:0000256" key="1">
    <source>
        <dbReference type="SAM" id="MobiDB-lite"/>
    </source>
</evidence>
<name>A0A438C748_VITVI</name>
<dbReference type="AlphaFoldDB" id="A0A438C748"/>
<reference evidence="2 3" key="1">
    <citation type="journal article" date="2018" name="PLoS Genet.">
        <title>Population sequencing reveals clonal diversity and ancestral inbreeding in the grapevine cultivar Chardonnay.</title>
        <authorList>
            <person name="Roach M.J."/>
            <person name="Johnson D.L."/>
            <person name="Bohlmann J."/>
            <person name="van Vuuren H.J."/>
            <person name="Jones S.J."/>
            <person name="Pretorius I.S."/>
            <person name="Schmidt S.A."/>
            <person name="Borneman A.R."/>
        </authorList>
    </citation>
    <scope>NUCLEOTIDE SEQUENCE [LARGE SCALE GENOMIC DNA]</scope>
    <source>
        <strain evidence="3">cv. Chardonnay</strain>
        <tissue evidence="2">Leaf</tissue>
    </source>
</reference>